<feature type="compositionally biased region" description="Low complexity" evidence="1">
    <location>
        <begin position="205"/>
        <end position="216"/>
    </location>
</feature>
<feature type="compositionally biased region" description="Pro residues" evidence="1">
    <location>
        <begin position="350"/>
        <end position="367"/>
    </location>
</feature>
<evidence type="ECO:0000256" key="1">
    <source>
        <dbReference type="SAM" id="MobiDB-lite"/>
    </source>
</evidence>
<dbReference type="EMBL" id="RBIL01000001">
    <property type="protein sequence ID" value="RKQ92190.1"/>
    <property type="molecule type" value="Genomic_DNA"/>
</dbReference>
<gene>
    <name evidence="3" type="ORF">C8N24_2031</name>
</gene>
<evidence type="ECO:0000313" key="3">
    <source>
        <dbReference type="EMBL" id="RKQ92190.1"/>
    </source>
</evidence>
<evidence type="ECO:0000313" key="4">
    <source>
        <dbReference type="Proteomes" id="UP000278962"/>
    </source>
</evidence>
<dbReference type="AlphaFoldDB" id="A0A660LE49"/>
<proteinExistence type="predicted"/>
<dbReference type="Proteomes" id="UP000278962">
    <property type="component" value="Unassembled WGS sequence"/>
</dbReference>
<organism evidence="3 4">
    <name type="scientific">Solirubrobacter pauli</name>
    <dbReference type="NCBI Taxonomy" id="166793"/>
    <lineage>
        <taxon>Bacteria</taxon>
        <taxon>Bacillati</taxon>
        <taxon>Actinomycetota</taxon>
        <taxon>Thermoleophilia</taxon>
        <taxon>Solirubrobacterales</taxon>
        <taxon>Solirubrobacteraceae</taxon>
        <taxon>Solirubrobacter</taxon>
    </lineage>
</organism>
<comment type="caution">
    <text evidence="3">The sequence shown here is derived from an EMBL/GenBank/DDBJ whole genome shotgun (WGS) entry which is preliminary data.</text>
</comment>
<feature type="compositionally biased region" description="Low complexity" evidence="1">
    <location>
        <begin position="329"/>
        <end position="349"/>
    </location>
</feature>
<keyword evidence="2" id="KW-0732">Signal</keyword>
<reference evidence="3 4" key="1">
    <citation type="submission" date="2018-10" db="EMBL/GenBank/DDBJ databases">
        <title>Genomic Encyclopedia of Archaeal and Bacterial Type Strains, Phase II (KMG-II): from individual species to whole genera.</title>
        <authorList>
            <person name="Goeker M."/>
        </authorList>
    </citation>
    <scope>NUCLEOTIDE SEQUENCE [LARGE SCALE GENOMIC DNA]</scope>
    <source>
        <strain evidence="3 4">DSM 14954</strain>
    </source>
</reference>
<feature type="region of interest" description="Disordered" evidence="1">
    <location>
        <begin position="181"/>
        <end position="370"/>
    </location>
</feature>
<protein>
    <submittedName>
        <fullName evidence="3">Uncharacterized protein</fullName>
    </submittedName>
</protein>
<feature type="signal peptide" evidence="2">
    <location>
        <begin position="1"/>
        <end position="19"/>
    </location>
</feature>
<evidence type="ECO:0000256" key="2">
    <source>
        <dbReference type="SAM" id="SignalP"/>
    </source>
</evidence>
<feature type="compositionally biased region" description="Low complexity" evidence="1">
    <location>
        <begin position="247"/>
        <end position="287"/>
    </location>
</feature>
<name>A0A660LE49_9ACTN</name>
<accession>A0A660LE49</accession>
<feature type="chain" id="PRO_5024898691" evidence="2">
    <location>
        <begin position="20"/>
        <end position="396"/>
    </location>
</feature>
<sequence>MLAGLCALLGLPLARSATAAPLAANGAVRLVSATGGPLAGHWQTWARSALVPTVTGQVTLQLTACPELPRMAGCVYTRQPRVIYVKPGIKQPRAVLLHELGHVYDLTVFSNTDRGRFRKIMRRPHTRWWSGTRPLAEWFAEAYAWCARHARIDSIADEAIYEYDPTPSQHRQTCTLIKTAARDRTPPAPPPDKPPVVTGDPAPAPTVTQPTPSATPGAVPMPTSAPRPLSTPAARTAEATPSPIRTPTPTATKTPTETPSPTRTPASTPTATVTATTTPTETAWPTLTPTPTPTPTATPSPTPTATPTPTPTATPSPTPTVTPTPTPTATPTATETPSPEPTATVEPSPTASPSPEPTATPEPPDPWDPAWWDWCWLYGGCGDPLAPIWPTVRLVP</sequence>
<keyword evidence="4" id="KW-1185">Reference proteome</keyword>
<feature type="compositionally biased region" description="Pro residues" evidence="1">
    <location>
        <begin position="288"/>
        <end position="328"/>
    </location>
</feature>